<accession>A0A098GE45</accession>
<dbReference type="Proteomes" id="UP000032414">
    <property type="component" value="Chromosome I"/>
</dbReference>
<sequence>MTLSAGSSYDAGLRVNLDTKMDELAELLRPTWGSEKWILEGWNQISKEEKEVIKSRLDGLFRDGLPFELKHEKLPYIYVFSLLAQLEVLAIQIPLKFESKMENPEHKKLMHAQLLDEIFHGLVFTKIVYQLCAPYSLPPAYNENVEKLCNFIRGQECPKTAVVLLNLLAEGWIEEIFKSFARHNIAPKVFAAIISDENRHVCEADLYRTIGLPTQNEVKDKIQQLEGQLVTNLLLQYKFISSLSSLFGFDGIIALFEDLDNKHKEQLSKINLKPGQDWQFLMKVVEGLSPKIIRYTGTISEIDMTPLRKLLMMHWDKPKDPTMVGEFNLNISCIDFFNRKYPPETLTTLMLQTMSLSMHENESWRSYINYPKWLKTEGSYVGVAVKLPDCKDHISTIVFENCHELTTSELAAKIRSRIKMMVYCYKKREQLENEHPHLRIIMDNILSDLANGSYEYPMLTNSIVTLSNIGHCGYTQGKSPLRPNEAIKVTLFDVEKKLIWNKEIQEFEPQDILPISVSADHRIFDGNLPVPKMFNGYFQRCFAKMLDTLAVPVTTSPPTPFFGKFFDQMIAANLELGYEILVALQTFWPDFLSLEEIFNVMFWIKKGTTLTNRAEILQ</sequence>
<dbReference type="EMBL" id="LN614830">
    <property type="protein sequence ID" value="CEG59756.1"/>
    <property type="molecule type" value="Genomic_DNA"/>
</dbReference>
<dbReference type="SUPFAM" id="SSF52777">
    <property type="entry name" value="CoA-dependent acyltransferases"/>
    <property type="match status" value="1"/>
</dbReference>
<dbReference type="Proteomes" id="UP000182998">
    <property type="component" value="Unassembled WGS sequence"/>
</dbReference>
<evidence type="ECO:0000313" key="2">
    <source>
        <dbReference type="EMBL" id="CEG59756.1"/>
    </source>
</evidence>
<evidence type="ECO:0000313" key="4">
    <source>
        <dbReference type="Proteomes" id="UP000032414"/>
    </source>
</evidence>
<dbReference type="PATRIC" id="fig|451.8.peg.1938"/>
<evidence type="ECO:0000313" key="3">
    <source>
        <dbReference type="EMBL" id="SCY78106.1"/>
    </source>
</evidence>
<name>A0A098GE45_LEGMI</name>
<dbReference type="InterPro" id="IPR009078">
    <property type="entry name" value="Ferritin-like_SF"/>
</dbReference>
<keyword evidence="5" id="KW-1185">Reference proteome</keyword>
<proteinExistence type="predicted"/>
<dbReference type="InterPro" id="IPR023213">
    <property type="entry name" value="CAT-like_dom_sf"/>
</dbReference>
<dbReference type="Pfam" id="PF00198">
    <property type="entry name" value="2-oxoacid_dh"/>
    <property type="match status" value="1"/>
</dbReference>
<dbReference type="HOGENOM" id="CLU_442061_0_0_6"/>
<dbReference type="AlphaFoldDB" id="A0A098GE45"/>
<dbReference type="InterPro" id="IPR001078">
    <property type="entry name" value="2-oxoacid_DH_actylTfrase"/>
</dbReference>
<reference evidence="4" key="2">
    <citation type="submission" date="2014-09" db="EMBL/GenBank/DDBJ databases">
        <authorList>
            <person name="Gomez-Valero L."/>
        </authorList>
    </citation>
    <scope>NUCLEOTIDE SEQUENCE [LARGE SCALE GENOMIC DNA]</scope>
    <source>
        <strain evidence="4">ATCC33218</strain>
    </source>
</reference>
<gene>
    <name evidence="2" type="ORF">LMI_0397</name>
    <name evidence="3" type="ORF">SAMN02982997_02888</name>
</gene>
<protein>
    <submittedName>
        <fullName evidence="3">2-oxoacid dehydrogenases acyltransferase (Catalytic domain)</fullName>
    </submittedName>
</protein>
<dbReference type="GO" id="GO:0016746">
    <property type="term" value="F:acyltransferase activity"/>
    <property type="evidence" value="ECO:0007669"/>
    <property type="project" value="UniProtKB-KW"/>
</dbReference>
<dbReference type="KEGG" id="tmc:LMI_0397"/>
<evidence type="ECO:0000259" key="1">
    <source>
        <dbReference type="Pfam" id="PF00198"/>
    </source>
</evidence>
<evidence type="ECO:0000313" key="5">
    <source>
        <dbReference type="Proteomes" id="UP000182998"/>
    </source>
</evidence>
<dbReference type="STRING" id="451.B6N58_01875"/>
<dbReference type="EMBL" id="FMVN01000019">
    <property type="protein sequence ID" value="SCY78106.1"/>
    <property type="molecule type" value="Genomic_DNA"/>
</dbReference>
<keyword evidence="3" id="KW-0808">Transferase</keyword>
<keyword evidence="3" id="KW-0012">Acyltransferase</keyword>
<feature type="domain" description="2-oxoacid dehydrogenase acyltransferase catalytic" evidence="1">
    <location>
        <begin position="446"/>
        <end position="527"/>
    </location>
</feature>
<organism evidence="2 4">
    <name type="scientific">Legionella micdadei</name>
    <name type="common">Tatlockia micdadei</name>
    <dbReference type="NCBI Taxonomy" id="451"/>
    <lineage>
        <taxon>Bacteria</taxon>
        <taxon>Pseudomonadati</taxon>
        <taxon>Pseudomonadota</taxon>
        <taxon>Gammaproteobacteria</taxon>
        <taxon>Legionellales</taxon>
        <taxon>Legionellaceae</taxon>
        <taxon>Legionella</taxon>
    </lineage>
</organism>
<reference evidence="3 5" key="3">
    <citation type="submission" date="2016-10" db="EMBL/GenBank/DDBJ databases">
        <authorList>
            <person name="Varghese N."/>
            <person name="Submissions S."/>
        </authorList>
    </citation>
    <scope>NUCLEOTIDE SEQUENCE [LARGE SCALE GENOMIC DNA]</scope>
    <source>
        <strain evidence="3 5">ATCC 33218</strain>
    </source>
</reference>
<reference evidence="2" key="1">
    <citation type="submission" date="2014-09" db="EMBL/GenBank/DDBJ databases">
        <authorList>
            <person name="GOMEZ-VALERO Laura"/>
        </authorList>
    </citation>
    <scope>NUCLEOTIDE SEQUENCE</scope>
    <source>
        <strain evidence="2">ATCC33218</strain>
    </source>
</reference>
<dbReference type="Gene3D" id="3.30.559.10">
    <property type="entry name" value="Chloramphenicol acetyltransferase-like domain"/>
    <property type="match status" value="1"/>
</dbReference>
<dbReference type="SUPFAM" id="SSF47240">
    <property type="entry name" value="Ferritin-like"/>
    <property type="match status" value="1"/>
</dbReference>